<reference evidence="1 2" key="1">
    <citation type="submission" date="2023-10" db="EMBL/GenBank/DDBJ databases">
        <title>Rubellicoccus peritrichatus gen. nov., sp. nov., isolated from an algae of coral reef tank.</title>
        <authorList>
            <person name="Luo J."/>
        </authorList>
    </citation>
    <scope>NUCLEOTIDE SEQUENCE [LARGE SCALE GENOMIC DNA]</scope>
    <source>
        <strain evidence="1 2">CR14</strain>
    </source>
</reference>
<proteinExistence type="predicted"/>
<sequence>MKIAPDSLVGKSIEWTGVHHSGDGDFTDLSTHTVSYETENTCYVTADGKLVGEAKYVYRKFDDQMAALIYYPQSYQGRSDVVLNAMLNFEEGTDRAVILADGKPFAIANGKMHEVPTPARPE</sequence>
<evidence type="ECO:0000313" key="2">
    <source>
        <dbReference type="Proteomes" id="UP001304300"/>
    </source>
</evidence>
<name>A0AAQ3QXR0_9BACT</name>
<dbReference type="EMBL" id="CP136920">
    <property type="protein sequence ID" value="WOO43292.1"/>
    <property type="molecule type" value="Genomic_DNA"/>
</dbReference>
<accession>A0AAQ3QXR0</accession>
<evidence type="ECO:0000313" key="1">
    <source>
        <dbReference type="EMBL" id="WOO43292.1"/>
    </source>
</evidence>
<dbReference type="KEGG" id="puo:RZN69_09335"/>
<keyword evidence="2" id="KW-1185">Reference proteome</keyword>
<organism evidence="1 2">
    <name type="scientific">Rubellicoccus peritrichatus</name>
    <dbReference type="NCBI Taxonomy" id="3080537"/>
    <lineage>
        <taxon>Bacteria</taxon>
        <taxon>Pseudomonadati</taxon>
        <taxon>Verrucomicrobiota</taxon>
        <taxon>Opitutia</taxon>
        <taxon>Puniceicoccales</taxon>
        <taxon>Cerasicoccaceae</taxon>
        <taxon>Rubellicoccus</taxon>
    </lineage>
</organism>
<gene>
    <name evidence="1" type="ORF">RZN69_09335</name>
</gene>
<dbReference type="Proteomes" id="UP001304300">
    <property type="component" value="Chromosome"/>
</dbReference>
<dbReference type="RefSeq" id="WP_317835839.1">
    <property type="nucleotide sequence ID" value="NZ_CP136920.1"/>
</dbReference>
<protein>
    <submittedName>
        <fullName evidence="1">Uncharacterized protein</fullName>
    </submittedName>
</protein>
<dbReference type="AlphaFoldDB" id="A0AAQ3QXR0"/>